<organism evidence="1 2">
    <name type="scientific">Bauhinia variegata</name>
    <name type="common">Purple orchid tree</name>
    <name type="synonym">Phanera variegata</name>
    <dbReference type="NCBI Taxonomy" id="167791"/>
    <lineage>
        <taxon>Eukaryota</taxon>
        <taxon>Viridiplantae</taxon>
        <taxon>Streptophyta</taxon>
        <taxon>Embryophyta</taxon>
        <taxon>Tracheophyta</taxon>
        <taxon>Spermatophyta</taxon>
        <taxon>Magnoliopsida</taxon>
        <taxon>eudicotyledons</taxon>
        <taxon>Gunneridae</taxon>
        <taxon>Pentapetalae</taxon>
        <taxon>rosids</taxon>
        <taxon>fabids</taxon>
        <taxon>Fabales</taxon>
        <taxon>Fabaceae</taxon>
        <taxon>Cercidoideae</taxon>
        <taxon>Cercideae</taxon>
        <taxon>Bauhiniinae</taxon>
        <taxon>Bauhinia</taxon>
    </lineage>
</organism>
<comment type="caution">
    <text evidence="1">The sequence shown here is derived from an EMBL/GenBank/DDBJ whole genome shotgun (WGS) entry which is preliminary data.</text>
</comment>
<evidence type="ECO:0000313" key="1">
    <source>
        <dbReference type="EMBL" id="KAI4313416.1"/>
    </source>
</evidence>
<dbReference type="Proteomes" id="UP000828941">
    <property type="component" value="Chromosome 11"/>
</dbReference>
<reference evidence="1 2" key="1">
    <citation type="journal article" date="2022" name="DNA Res.">
        <title>Chromosomal-level genome assembly of the orchid tree Bauhinia variegata (Leguminosae; Cercidoideae) supports the allotetraploid origin hypothesis of Bauhinia.</title>
        <authorList>
            <person name="Zhong Y."/>
            <person name="Chen Y."/>
            <person name="Zheng D."/>
            <person name="Pang J."/>
            <person name="Liu Y."/>
            <person name="Luo S."/>
            <person name="Meng S."/>
            <person name="Qian L."/>
            <person name="Wei D."/>
            <person name="Dai S."/>
            <person name="Zhou R."/>
        </authorList>
    </citation>
    <scope>NUCLEOTIDE SEQUENCE [LARGE SCALE GENOMIC DNA]</scope>
    <source>
        <strain evidence="1">BV-YZ2020</strain>
    </source>
</reference>
<protein>
    <submittedName>
        <fullName evidence="1">Uncharacterized protein</fullName>
    </submittedName>
</protein>
<proteinExistence type="predicted"/>
<name>A0ACB9LQB4_BAUVA</name>
<sequence length="83" mass="9690">MEDGLDANERFMFHKVTDLWLWNLPKFKGFYPGGYITKWPQLRNLLYLCIPKEVNCFEDGPQALVQQSSSVEEVIPNLQELLS</sequence>
<accession>A0ACB9LQB4</accession>
<dbReference type="EMBL" id="CM039436">
    <property type="protein sequence ID" value="KAI4313416.1"/>
    <property type="molecule type" value="Genomic_DNA"/>
</dbReference>
<evidence type="ECO:0000313" key="2">
    <source>
        <dbReference type="Proteomes" id="UP000828941"/>
    </source>
</evidence>
<keyword evidence="2" id="KW-1185">Reference proteome</keyword>
<gene>
    <name evidence="1" type="ORF">L6164_026400</name>
</gene>